<dbReference type="InterPro" id="IPR036291">
    <property type="entry name" value="NAD(P)-bd_dom_sf"/>
</dbReference>
<comment type="catalytic activity">
    <reaction evidence="14">
        <text>a primary alcohol + NADP(+) = an aldehyde + NADPH + H(+)</text>
        <dbReference type="Rhea" id="RHEA:15937"/>
        <dbReference type="ChEBI" id="CHEBI:15378"/>
        <dbReference type="ChEBI" id="CHEBI:15734"/>
        <dbReference type="ChEBI" id="CHEBI:17478"/>
        <dbReference type="ChEBI" id="CHEBI:57783"/>
        <dbReference type="ChEBI" id="CHEBI:58349"/>
        <dbReference type="EC" id="1.1.1.2"/>
    </reaction>
    <physiologicalReaction direction="left-to-right" evidence="14">
        <dbReference type="Rhea" id="RHEA:15938"/>
    </physiologicalReaction>
    <physiologicalReaction direction="right-to-left" evidence="14">
        <dbReference type="Rhea" id="RHEA:15939"/>
    </physiologicalReaction>
</comment>
<evidence type="ECO:0000256" key="1">
    <source>
        <dbReference type="ARBA" id="ARBA00001947"/>
    </source>
</evidence>
<dbReference type="AlphaFoldDB" id="A0A0D2H6M2"/>
<dbReference type="RefSeq" id="XP_016631623.1">
    <property type="nucleotide sequence ID" value="XM_016777452.1"/>
</dbReference>
<dbReference type="SUPFAM" id="SSF57701">
    <property type="entry name" value="Zn2/Cys6 DNA-binding domain"/>
    <property type="match status" value="1"/>
</dbReference>
<dbReference type="InterPro" id="IPR020843">
    <property type="entry name" value="ER"/>
</dbReference>
<evidence type="ECO:0000256" key="10">
    <source>
        <dbReference type="ARBA" id="ARBA00023125"/>
    </source>
</evidence>
<dbReference type="EC" id="1.1.1.2" evidence="13"/>
<evidence type="ECO:0000256" key="9">
    <source>
        <dbReference type="ARBA" id="ARBA00023015"/>
    </source>
</evidence>
<dbReference type="InterPro" id="IPR011032">
    <property type="entry name" value="GroES-like_sf"/>
</dbReference>
<dbReference type="SUPFAM" id="SSF50129">
    <property type="entry name" value="GroES-like"/>
    <property type="match status" value="1"/>
</dbReference>
<dbReference type="InterPro" id="IPR013149">
    <property type="entry name" value="ADH-like_C"/>
</dbReference>
<comment type="similarity">
    <text evidence="2 15">Belongs to the zinc-containing alcohol dehydrogenase family.</text>
</comment>
<comment type="cofactor">
    <cofactor evidence="1 15">
        <name>Zn(2+)</name>
        <dbReference type="ChEBI" id="CHEBI:29105"/>
    </cofactor>
</comment>
<dbReference type="FunFam" id="3.40.50.720:FF:000158">
    <property type="entry name" value="Zinc-binding alcohol dehydrogenase"/>
    <property type="match status" value="1"/>
</dbReference>
<dbReference type="EMBL" id="KN848074">
    <property type="protein sequence ID" value="KIX97500.1"/>
    <property type="molecule type" value="Genomic_DNA"/>
</dbReference>
<dbReference type="OrthoDB" id="2123952at2759"/>
<dbReference type="PROSITE" id="PS00059">
    <property type="entry name" value="ADH_ZINC"/>
    <property type="match status" value="1"/>
</dbReference>
<dbReference type="GO" id="GO:0000981">
    <property type="term" value="F:DNA-binding transcription factor activity, RNA polymerase II-specific"/>
    <property type="evidence" value="ECO:0007669"/>
    <property type="project" value="InterPro"/>
</dbReference>
<dbReference type="GO" id="GO:0008106">
    <property type="term" value="F:alcohol dehydrogenase (NADP+) activity"/>
    <property type="evidence" value="ECO:0007669"/>
    <property type="project" value="UniProtKB-EC"/>
</dbReference>
<evidence type="ECO:0000256" key="7">
    <source>
        <dbReference type="ARBA" id="ARBA00022857"/>
    </source>
</evidence>
<evidence type="ECO:0000256" key="11">
    <source>
        <dbReference type="ARBA" id="ARBA00023163"/>
    </source>
</evidence>
<evidence type="ECO:0000256" key="6">
    <source>
        <dbReference type="ARBA" id="ARBA00022833"/>
    </source>
</evidence>
<keyword evidence="7" id="KW-0521">NADP</keyword>
<dbReference type="InterPro" id="IPR047109">
    <property type="entry name" value="CAD-like"/>
</dbReference>
<dbReference type="PANTHER" id="PTHR42683">
    <property type="entry name" value="ALDEHYDE REDUCTASE"/>
    <property type="match status" value="1"/>
</dbReference>
<keyword evidence="18" id="KW-1185">Reference proteome</keyword>
<keyword evidence="10" id="KW-0238">DNA-binding</keyword>
<evidence type="ECO:0000256" key="3">
    <source>
        <dbReference type="ARBA" id="ARBA00011738"/>
    </source>
</evidence>
<evidence type="ECO:0000256" key="12">
    <source>
        <dbReference type="ARBA" id="ARBA00023242"/>
    </source>
</evidence>
<dbReference type="GO" id="GO:0003677">
    <property type="term" value="F:DNA binding"/>
    <property type="evidence" value="ECO:0007669"/>
    <property type="project" value="UniProtKB-KW"/>
</dbReference>
<keyword evidence="9" id="KW-0805">Transcription regulation</keyword>
<dbReference type="CDD" id="cd12148">
    <property type="entry name" value="fungal_TF_MHR"/>
    <property type="match status" value="1"/>
</dbReference>
<keyword evidence="6 15" id="KW-0862">Zinc</keyword>
<keyword evidence="8" id="KW-0560">Oxidoreductase</keyword>
<evidence type="ECO:0000256" key="8">
    <source>
        <dbReference type="ARBA" id="ARBA00023002"/>
    </source>
</evidence>
<evidence type="ECO:0000256" key="2">
    <source>
        <dbReference type="ARBA" id="ARBA00008072"/>
    </source>
</evidence>
<dbReference type="InterPro" id="IPR036864">
    <property type="entry name" value="Zn2-C6_fun-type_DNA-bd_sf"/>
</dbReference>
<protein>
    <recommendedName>
        <fullName evidence="13">alcohol dehydrogenase (NADP(+))</fullName>
        <ecNumber evidence="13">1.1.1.2</ecNumber>
    </recommendedName>
</protein>
<gene>
    <name evidence="17" type="ORF">Z520_06952</name>
</gene>
<dbReference type="PROSITE" id="PS50048">
    <property type="entry name" value="ZN2_CY6_FUNGAL_2"/>
    <property type="match status" value="1"/>
</dbReference>
<dbReference type="InterPro" id="IPR013154">
    <property type="entry name" value="ADH-like_N"/>
</dbReference>
<organism evidence="17 18">
    <name type="scientific">Fonsecaea multimorphosa CBS 102226</name>
    <dbReference type="NCBI Taxonomy" id="1442371"/>
    <lineage>
        <taxon>Eukaryota</taxon>
        <taxon>Fungi</taxon>
        <taxon>Dikarya</taxon>
        <taxon>Ascomycota</taxon>
        <taxon>Pezizomycotina</taxon>
        <taxon>Eurotiomycetes</taxon>
        <taxon>Chaetothyriomycetidae</taxon>
        <taxon>Chaetothyriales</taxon>
        <taxon>Herpotrichiellaceae</taxon>
        <taxon>Fonsecaea</taxon>
    </lineage>
</organism>
<name>A0A0D2H6M2_9EURO</name>
<dbReference type="CDD" id="cd05283">
    <property type="entry name" value="CAD1"/>
    <property type="match status" value="1"/>
</dbReference>
<evidence type="ECO:0000256" key="13">
    <source>
        <dbReference type="ARBA" id="ARBA00024074"/>
    </source>
</evidence>
<dbReference type="Gene3D" id="4.10.240.10">
    <property type="entry name" value="Zn(2)-C6 fungal-type DNA-binding domain"/>
    <property type="match status" value="1"/>
</dbReference>
<dbReference type="CDD" id="cd00067">
    <property type="entry name" value="GAL4"/>
    <property type="match status" value="1"/>
</dbReference>
<dbReference type="STRING" id="1442371.A0A0D2H6M2"/>
<dbReference type="VEuPathDB" id="FungiDB:Z520_06952"/>
<dbReference type="InterPro" id="IPR002328">
    <property type="entry name" value="ADH_Zn_CS"/>
</dbReference>
<dbReference type="Gene3D" id="3.90.180.10">
    <property type="entry name" value="Medium-chain alcohol dehydrogenases, catalytic domain"/>
    <property type="match status" value="1"/>
</dbReference>
<dbReference type="Gene3D" id="3.40.50.720">
    <property type="entry name" value="NAD(P)-binding Rossmann-like Domain"/>
    <property type="match status" value="1"/>
</dbReference>
<dbReference type="Pfam" id="PF08240">
    <property type="entry name" value="ADH_N"/>
    <property type="match status" value="1"/>
</dbReference>
<evidence type="ECO:0000313" key="17">
    <source>
        <dbReference type="EMBL" id="KIX97500.1"/>
    </source>
</evidence>
<dbReference type="InterPro" id="IPR001138">
    <property type="entry name" value="Zn2Cys6_DnaBD"/>
</dbReference>
<dbReference type="Pfam" id="PF04082">
    <property type="entry name" value="Fungal_trans"/>
    <property type="match status" value="1"/>
</dbReference>
<dbReference type="Pfam" id="PF00172">
    <property type="entry name" value="Zn_clus"/>
    <property type="match status" value="1"/>
</dbReference>
<dbReference type="GO" id="GO:0006066">
    <property type="term" value="P:alcohol metabolic process"/>
    <property type="evidence" value="ECO:0007669"/>
    <property type="project" value="UniProtKB-ARBA"/>
</dbReference>
<dbReference type="SMART" id="SM00906">
    <property type="entry name" value="Fungal_trans"/>
    <property type="match status" value="1"/>
</dbReference>
<dbReference type="GO" id="GO:0008270">
    <property type="term" value="F:zinc ion binding"/>
    <property type="evidence" value="ECO:0007669"/>
    <property type="project" value="InterPro"/>
</dbReference>
<dbReference type="InterPro" id="IPR007219">
    <property type="entry name" value="XnlR_reg_dom"/>
</dbReference>
<keyword evidence="11" id="KW-0804">Transcription</keyword>
<dbReference type="SMART" id="SM00829">
    <property type="entry name" value="PKS_ER"/>
    <property type="match status" value="1"/>
</dbReference>
<keyword evidence="4" id="KW-0597">Phosphoprotein</keyword>
<dbReference type="GO" id="GO:0006351">
    <property type="term" value="P:DNA-templated transcription"/>
    <property type="evidence" value="ECO:0007669"/>
    <property type="project" value="InterPro"/>
</dbReference>
<evidence type="ECO:0000256" key="5">
    <source>
        <dbReference type="ARBA" id="ARBA00022723"/>
    </source>
</evidence>
<comment type="subunit">
    <text evidence="3">Homodimer.</text>
</comment>
<keyword evidence="12" id="KW-0539">Nucleus</keyword>
<evidence type="ECO:0000256" key="4">
    <source>
        <dbReference type="ARBA" id="ARBA00022553"/>
    </source>
</evidence>
<dbReference type="SMART" id="SM00066">
    <property type="entry name" value="GAL4"/>
    <property type="match status" value="1"/>
</dbReference>
<evidence type="ECO:0000259" key="16">
    <source>
        <dbReference type="PROSITE" id="PS50048"/>
    </source>
</evidence>
<evidence type="ECO:0000313" key="18">
    <source>
        <dbReference type="Proteomes" id="UP000053411"/>
    </source>
</evidence>
<dbReference type="SUPFAM" id="SSF51735">
    <property type="entry name" value="NAD(P)-binding Rossmann-fold domains"/>
    <property type="match status" value="1"/>
</dbReference>
<dbReference type="GeneID" id="27712698"/>
<accession>A0A0D2H6M2</accession>
<dbReference type="Pfam" id="PF00107">
    <property type="entry name" value="ADH_zinc_N"/>
    <property type="match status" value="1"/>
</dbReference>
<evidence type="ECO:0000256" key="14">
    <source>
        <dbReference type="ARBA" id="ARBA00050997"/>
    </source>
</evidence>
<feature type="domain" description="Zn(2)-C6 fungal-type" evidence="16">
    <location>
        <begin position="346"/>
        <end position="374"/>
    </location>
</feature>
<keyword evidence="5 15" id="KW-0479">Metal-binding</keyword>
<reference evidence="17 18" key="1">
    <citation type="submission" date="2015-01" db="EMBL/GenBank/DDBJ databases">
        <title>The Genome Sequence of Fonsecaea multimorphosa CBS 102226.</title>
        <authorList>
            <consortium name="The Broad Institute Genomics Platform"/>
            <person name="Cuomo C."/>
            <person name="de Hoog S."/>
            <person name="Gorbushina A."/>
            <person name="Stielow B."/>
            <person name="Teixiera M."/>
            <person name="Abouelleil A."/>
            <person name="Chapman S.B."/>
            <person name="Priest M."/>
            <person name="Young S.K."/>
            <person name="Wortman J."/>
            <person name="Nusbaum C."/>
            <person name="Birren B."/>
        </authorList>
    </citation>
    <scope>NUCLEOTIDE SEQUENCE [LARGE SCALE GENOMIC DNA]</scope>
    <source>
        <strain evidence="17 18">CBS 102226</strain>
    </source>
</reference>
<evidence type="ECO:0000256" key="15">
    <source>
        <dbReference type="RuleBase" id="RU361277"/>
    </source>
</evidence>
<proteinExistence type="inferred from homology"/>
<sequence length="985" mass="109565">MTYEYKFEGWLGHSEKAAQGQMEWGMFEPKTWTENDVDIQVTHCGVCLTDIHVLRSDWSPTPYPCCVGHELVGRAVRIGRNVKGINVGDRVGVGPQARSCERPDCFECSSGQQNYCIRAVATYGSVYPDGEGKSFGGFGHYNRTNGNFVFKIPDGLSSEDAAPMLCAGLTMYTPLKKYGCGPGKRVGIVGLGGLGHFGLLFARALEADQVVALSRKSTKRQDAFALGAHKFIATEEDASWTVEHRRSLDFMILTASSPDLPVTQYLELLKCGGTLIQLGAHAGGQFPSFSALTLLFNGLSIAGSITGSPAEMREMLDFAAEKNIKPWIQKLPLENANQALVDSEAACDLCFVKKIKCDMSEPQCSNCKIYSTECCRSVSRPRAKLPKPRPASANVSFVNSAIETSMNPPCDKNNAVAGCQDQLREIPALLGDDSHSNGCAATDQPGKSQPWTFNPISPSLFCGPPDKHLSLPPLDEILPMIDHYFRSHNSSIPLFNQTSFMRMVTGFFGLDSKRDTASWAAILVVVGLGSQSLIPGHESRLGPIERKRWIDYCMCKAQSAVFELAMRDSDLLGIQVLVALAMLFRNAFDIRPSAILLGMAVRLSHRLQLHSHDAARYFTADELMERSNVFWVTYMLDKDLCLKTKAPYLISDSDINITMPPSAPLDKSGIIRTKDDDLDLDQFNIFRQRLELARNEGKVYDLLYSRHGVKLETPERRSRVERLQKMLDEWYQRIPPSFRIETASSSRVGDAELIQLTHLYHIYLSCLIATHGVWSSEAEWIRRVGSLGRAAIEDFAAAVYGPKVTKCTQAQCPPLVRAWNHCVDISRKTIKLFQDTSHPECLIWQCICAHFSGLVVLLADISNPDSPRGFQVQDLTLVTTSLEIYDQQFEGVRSTIYESLKIIVEDLRINAAKVVDKVLLEPSDEQESTVSTTGCRRGTNMFPNYDILPEFGYHEEQAMGFEMFEMDGDAAHYIQDDGMLLYVND</sequence>
<dbReference type="Proteomes" id="UP000053411">
    <property type="component" value="Unassembled WGS sequence"/>
</dbReference>